<accession>A0A6A5GJ32</accession>
<dbReference type="Pfam" id="PF00646">
    <property type="entry name" value="F-box"/>
    <property type="match status" value="1"/>
</dbReference>
<dbReference type="PANTHER" id="PTHR23015:SF4">
    <property type="entry name" value="DUF38 DOMAIN-CONTAINING PROTEIN-RELATED"/>
    <property type="match status" value="1"/>
</dbReference>
<dbReference type="PANTHER" id="PTHR23015">
    <property type="entry name" value="UNCHARACTERIZED C.ELEGANS PROTEIN"/>
    <property type="match status" value="1"/>
</dbReference>
<dbReference type="InterPro" id="IPR002900">
    <property type="entry name" value="DUF38/FTH_CAE_spp"/>
</dbReference>
<dbReference type="Pfam" id="PF01827">
    <property type="entry name" value="FTH"/>
    <property type="match status" value="1"/>
</dbReference>
<dbReference type="InterPro" id="IPR036047">
    <property type="entry name" value="F-box-like_dom_sf"/>
</dbReference>
<dbReference type="GO" id="GO:0045087">
    <property type="term" value="P:innate immune response"/>
    <property type="evidence" value="ECO:0007669"/>
    <property type="project" value="TreeGrafter"/>
</dbReference>
<proteinExistence type="predicted"/>
<name>A0A6A5GJ32_CAERE</name>
<dbReference type="InterPro" id="IPR040161">
    <property type="entry name" value="FB224"/>
</dbReference>
<protein>
    <recommendedName>
        <fullName evidence="1">F-box domain-containing protein</fullName>
    </recommendedName>
</protein>
<dbReference type="SMART" id="SM00256">
    <property type="entry name" value="FBOX"/>
    <property type="match status" value="1"/>
</dbReference>
<comment type="caution">
    <text evidence="2">The sequence shown here is derived from an EMBL/GenBank/DDBJ whole genome shotgun (WGS) entry which is preliminary data.</text>
</comment>
<dbReference type="InterPro" id="IPR001810">
    <property type="entry name" value="F-box_dom"/>
</dbReference>
<evidence type="ECO:0000313" key="2">
    <source>
        <dbReference type="EMBL" id="KAF1754399.1"/>
    </source>
</evidence>
<dbReference type="EMBL" id="WUAV01000005">
    <property type="protein sequence ID" value="KAF1754399.1"/>
    <property type="molecule type" value="Genomic_DNA"/>
</dbReference>
<dbReference type="Proteomes" id="UP000483820">
    <property type="component" value="Chromosome V"/>
</dbReference>
<dbReference type="KEGG" id="crq:GCK72_020960"/>
<gene>
    <name evidence="2" type="ORF">GCK72_020960</name>
</gene>
<dbReference type="PROSITE" id="PS50181">
    <property type="entry name" value="FBOX"/>
    <property type="match status" value="1"/>
</dbReference>
<dbReference type="RefSeq" id="XP_003100552.2">
    <property type="nucleotide sequence ID" value="XM_003100504.2"/>
</dbReference>
<dbReference type="AlphaFoldDB" id="A0A6A5GJ32"/>
<dbReference type="SUPFAM" id="SSF81383">
    <property type="entry name" value="F-box domain"/>
    <property type="match status" value="1"/>
</dbReference>
<evidence type="ECO:0000259" key="1">
    <source>
        <dbReference type="PROSITE" id="PS50181"/>
    </source>
</evidence>
<evidence type="ECO:0000313" key="3">
    <source>
        <dbReference type="Proteomes" id="UP000483820"/>
    </source>
</evidence>
<feature type="domain" description="F-box" evidence="1">
    <location>
        <begin position="20"/>
        <end position="69"/>
    </location>
</feature>
<organism evidence="2 3">
    <name type="scientific">Caenorhabditis remanei</name>
    <name type="common">Caenorhabditis vulgaris</name>
    <dbReference type="NCBI Taxonomy" id="31234"/>
    <lineage>
        <taxon>Eukaryota</taxon>
        <taxon>Metazoa</taxon>
        <taxon>Ecdysozoa</taxon>
        <taxon>Nematoda</taxon>
        <taxon>Chromadorea</taxon>
        <taxon>Rhabditida</taxon>
        <taxon>Rhabditina</taxon>
        <taxon>Rhabditomorpha</taxon>
        <taxon>Rhabditoidea</taxon>
        <taxon>Rhabditidae</taxon>
        <taxon>Peloderinae</taxon>
        <taxon>Caenorhabditis</taxon>
    </lineage>
</organism>
<dbReference type="CTD" id="9814756"/>
<reference evidence="2 3" key="1">
    <citation type="submission" date="2019-12" db="EMBL/GenBank/DDBJ databases">
        <title>Chromosome-level assembly of the Caenorhabditis remanei genome.</title>
        <authorList>
            <person name="Teterina A.A."/>
            <person name="Willis J.H."/>
            <person name="Phillips P.C."/>
        </authorList>
    </citation>
    <scope>NUCLEOTIDE SEQUENCE [LARGE SCALE GENOMIC DNA]</scope>
    <source>
        <strain evidence="2 3">PX506</strain>
        <tissue evidence="2">Whole organism</tissue>
    </source>
</reference>
<dbReference type="GeneID" id="9814756"/>
<sequence length="361" mass="42422">MSLFNFFTCCIPSRPPIQEHAVILKMPDVVTKEILKNLDFASIRKLRKVCRAFRDFIDCVKPDSNLESINLEVRADIIFTSFSTLSQSTEDIEFFYKEEDMFNGKNICLMERGFFRHATFENNCADLCVDDFLRPALKHQKSLMDELRVIKHLEFDENRQPFPQNPGKFVVPTFEKLFDGLINVLESRDRLLQVESLLISVHGQDQLMQLLRHVDLKVLQCLKVYRLLETEQFWEYGEDNSEFVLDLDILKDCENLEILIVRRFSVCSQLRMLTHIPSMKLIMQTIYYADVLRVIQTMEKSDIYARSEIRFEQFPDKSRFLEAIGLVEDGSVELVHVFPSKLVLAYYPALKCMGFKWKHRS</sequence>